<keyword evidence="1" id="KW-0812">Transmembrane</keyword>
<accession>A0A7J6CZJ7</accession>
<dbReference type="InterPro" id="IPR013106">
    <property type="entry name" value="Ig_V-set"/>
</dbReference>
<keyword evidence="4" id="KW-1185">Reference proteome</keyword>
<dbReference type="InterPro" id="IPR013783">
    <property type="entry name" value="Ig-like_fold"/>
</dbReference>
<evidence type="ECO:0000259" key="2">
    <source>
        <dbReference type="PROSITE" id="PS50835"/>
    </source>
</evidence>
<keyword evidence="1" id="KW-0472">Membrane</keyword>
<evidence type="ECO:0000313" key="3">
    <source>
        <dbReference type="EMBL" id="KAF4112375.1"/>
    </source>
</evidence>
<gene>
    <name evidence="3" type="ORF">G5714_007170</name>
</gene>
<comment type="caution">
    <text evidence="3">The sequence shown here is derived from an EMBL/GenBank/DDBJ whole genome shotgun (WGS) entry which is preliminary data.</text>
</comment>
<dbReference type="SUPFAM" id="SSF48726">
    <property type="entry name" value="Immunoglobulin"/>
    <property type="match status" value="1"/>
</dbReference>
<sequence length="223" mass="24784">MRHSCTPSCSDLIQITAFSGGSVLLPCSCTDPQDEPKSVFWESNSKRASKDRIYTDISSVFELYSGRITLFNQTSPGNVSLLRSDLTKDDQGLYVCLLDKTSRFFNIIIEERFHGSALNNQKPPGFFLVCEGGRLRGAEYTMLVERSSKPSLNSVLISVLFLVIAAGGTAVIYCIHRAHRKARTETGEINGKNNLDDSTYGTLQKKYDAEEMYGTIGNRSKEQ</sequence>
<feature type="domain" description="Ig-like" evidence="2">
    <location>
        <begin position="7"/>
        <end position="106"/>
    </location>
</feature>
<evidence type="ECO:0000256" key="1">
    <source>
        <dbReference type="SAM" id="Phobius"/>
    </source>
</evidence>
<dbReference type="InterPro" id="IPR036179">
    <property type="entry name" value="Ig-like_dom_sf"/>
</dbReference>
<dbReference type="PROSITE" id="PS50835">
    <property type="entry name" value="IG_LIKE"/>
    <property type="match status" value="1"/>
</dbReference>
<dbReference type="Pfam" id="PF07686">
    <property type="entry name" value="V-set"/>
    <property type="match status" value="1"/>
</dbReference>
<dbReference type="InterPro" id="IPR007110">
    <property type="entry name" value="Ig-like_dom"/>
</dbReference>
<reference evidence="3 4" key="1">
    <citation type="submission" date="2020-04" db="EMBL/GenBank/DDBJ databases">
        <title>Chromosome-level genome assembly of a cyprinid fish Onychostoma macrolepis by integration of Nanopore Sequencing, Bionano and Hi-C technology.</title>
        <authorList>
            <person name="Wang D."/>
        </authorList>
    </citation>
    <scope>NUCLEOTIDE SEQUENCE [LARGE SCALE GENOMIC DNA]</scope>
    <source>
        <strain evidence="3">SWU-2019</strain>
        <tissue evidence="3">Muscle</tissue>
    </source>
</reference>
<name>A0A7J6CZJ7_9TELE</name>
<evidence type="ECO:0000313" key="4">
    <source>
        <dbReference type="Proteomes" id="UP000579812"/>
    </source>
</evidence>
<dbReference type="AlphaFoldDB" id="A0A7J6CZJ7"/>
<dbReference type="EMBL" id="JAAMOB010000006">
    <property type="protein sequence ID" value="KAF4112375.1"/>
    <property type="molecule type" value="Genomic_DNA"/>
</dbReference>
<dbReference type="Gene3D" id="2.60.40.10">
    <property type="entry name" value="Immunoglobulins"/>
    <property type="match status" value="1"/>
</dbReference>
<feature type="transmembrane region" description="Helical" evidence="1">
    <location>
        <begin position="155"/>
        <end position="175"/>
    </location>
</feature>
<dbReference type="Proteomes" id="UP000579812">
    <property type="component" value="Unassembled WGS sequence"/>
</dbReference>
<proteinExistence type="predicted"/>
<keyword evidence="1" id="KW-1133">Transmembrane helix</keyword>
<organism evidence="3 4">
    <name type="scientific">Onychostoma macrolepis</name>
    <dbReference type="NCBI Taxonomy" id="369639"/>
    <lineage>
        <taxon>Eukaryota</taxon>
        <taxon>Metazoa</taxon>
        <taxon>Chordata</taxon>
        <taxon>Craniata</taxon>
        <taxon>Vertebrata</taxon>
        <taxon>Euteleostomi</taxon>
        <taxon>Actinopterygii</taxon>
        <taxon>Neopterygii</taxon>
        <taxon>Teleostei</taxon>
        <taxon>Ostariophysi</taxon>
        <taxon>Cypriniformes</taxon>
        <taxon>Cyprinidae</taxon>
        <taxon>Acrossocheilinae</taxon>
        <taxon>Onychostoma</taxon>
    </lineage>
</organism>
<protein>
    <recommendedName>
        <fullName evidence="2">Ig-like domain-containing protein</fullName>
    </recommendedName>
</protein>